<protein>
    <submittedName>
        <fullName evidence="2">Uncharacterized protein</fullName>
    </submittedName>
</protein>
<sequence>MSPAFSNKPEQSRRHSGGTQPDNILGIFNIGPSANTTNVRTAGSPSPTEEEYPDAVSLPEGSRRIAPADDKGWETVCSKGNEKAKQRWDDSQSSNSEDRKSSTASFPCSQHPTTQNNSYSDKPQEKTVYDVRGNAQVGFYQTRYNNRLSHPLVGCIKKSLRKIHGEYRFFCIIGCDKDNTLFRGPPFYTHKKKGPPAGKEDDYIETYDGDLALDPPPESLAFEDGDGRPVQLPERSWLRWPKYVLLKKDEFRDLRPGETMFMTLESQFTVNAKIKSFNG</sequence>
<keyword evidence="3" id="KW-1185">Reference proteome</keyword>
<evidence type="ECO:0000313" key="2">
    <source>
        <dbReference type="EMBL" id="KAF6817360.1"/>
    </source>
</evidence>
<gene>
    <name evidence="2" type="ORF">CPLU01_13606</name>
</gene>
<dbReference type="AlphaFoldDB" id="A0A8H6JQL6"/>
<evidence type="ECO:0000313" key="3">
    <source>
        <dbReference type="Proteomes" id="UP000654918"/>
    </source>
</evidence>
<feature type="compositionally biased region" description="Polar residues" evidence="1">
    <location>
        <begin position="32"/>
        <end position="47"/>
    </location>
</feature>
<name>A0A8H6JQL6_9PEZI</name>
<feature type="compositionally biased region" description="Basic and acidic residues" evidence="1">
    <location>
        <begin position="80"/>
        <end position="101"/>
    </location>
</feature>
<proteinExistence type="predicted"/>
<feature type="region of interest" description="Disordered" evidence="1">
    <location>
        <begin position="1"/>
        <end position="123"/>
    </location>
</feature>
<accession>A0A8H6JQL6</accession>
<feature type="compositionally biased region" description="Polar residues" evidence="1">
    <location>
        <begin position="102"/>
        <end position="121"/>
    </location>
</feature>
<evidence type="ECO:0000256" key="1">
    <source>
        <dbReference type="SAM" id="MobiDB-lite"/>
    </source>
</evidence>
<dbReference type="EMBL" id="WIGO01000319">
    <property type="protein sequence ID" value="KAF6817360.1"/>
    <property type="molecule type" value="Genomic_DNA"/>
</dbReference>
<reference evidence="2" key="1">
    <citation type="journal article" date="2020" name="Phytopathology">
        <title>Genome Sequence Resources of Colletotrichum truncatum, C. plurivorum, C. musicola, and C. sojae: Four Species Pathogenic to Soybean (Glycine max).</title>
        <authorList>
            <person name="Rogerio F."/>
            <person name="Boufleur T.R."/>
            <person name="Ciampi-Guillardi M."/>
            <person name="Sukno S.A."/>
            <person name="Thon M.R."/>
            <person name="Massola Junior N.S."/>
            <person name="Baroncelli R."/>
        </authorList>
    </citation>
    <scope>NUCLEOTIDE SEQUENCE</scope>
    <source>
        <strain evidence="2">LFN00145</strain>
    </source>
</reference>
<comment type="caution">
    <text evidence="2">The sequence shown here is derived from an EMBL/GenBank/DDBJ whole genome shotgun (WGS) entry which is preliminary data.</text>
</comment>
<dbReference type="Proteomes" id="UP000654918">
    <property type="component" value="Unassembled WGS sequence"/>
</dbReference>
<feature type="compositionally biased region" description="Basic and acidic residues" evidence="1">
    <location>
        <begin position="61"/>
        <end position="73"/>
    </location>
</feature>
<organism evidence="2 3">
    <name type="scientific">Colletotrichum plurivorum</name>
    <dbReference type="NCBI Taxonomy" id="2175906"/>
    <lineage>
        <taxon>Eukaryota</taxon>
        <taxon>Fungi</taxon>
        <taxon>Dikarya</taxon>
        <taxon>Ascomycota</taxon>
        <taxon>Pezizomycotina</taxon>
        <taxon>Sordariomycetes</taxon>
        <taxon>Hypocreomycetidae</taxon>
        <taxon>Glomerellales</taxon>
        <taxon>Glomerellaceae</taxon>
        <taxon>Colletotrichum</taxon>
        <taxon>Colletotrichum orchidearum species complex</taxon>
    </lineage>
</organism>